<dbReference type="STRING" id="1802399.A3E39_04780"/>
<dbReference type="Gene3D" id="3.30.300.160">
    <property type="entry name" value="Type II secretion system, protein E, N-terminal domain"/>
    <property type="match status" value="1"/>
</dbReference>
<feature type="domain" description="Type II secretion system protein GspE N-terminal" evidence="5">
    <location>
        <begin position="56"/>
        <end position="137"/>
    </location>
</feature>
<name>A0A1F7ULL8_9BACT</name>
<evidence type="ECO:0000313" key="6">
    <source>
        <dbReference type="EMBL" id="OGL79190.1"/>
    </source>
</evidence>
<dbReference type="SUPFAM" id="SSF160246">
    <property type="entry name" value="EspE N-terminal domain-like"/>
    <property type="match status" value="1"/>
</dbReference>
<dbReference type="InterPro" id="IPR007831">
    <property type="entry name" value="T2SS_GspE_N"/>
</dbReference>
<comment type="caution">
    <text evidence="6">The sequence shown here is derived from an EMBL/GenBank/DDBJ whole genome shotgun (WGS) entry which is preliminary data.</text>
</comment>
<keyword evidence="3" id="KW-0067">ATP-binding</keyword>
<evidence type="ECO:0008006" key="8">
    <source>
        <dbReference type="Google" id="ProtNLM"/>
    </source>
</evidence>
<dbReference type="Pfam" id="PF00437">
    <property type="entry name" value="T2SSE"/>
    <property type="match status" value="1"/>
</dbReference>
<sequence>MNDQIIALLAKKNLLDQKTVGIVKDLLARGKTLEQATVGARYVSDVDYARAKAEVLGLPFVDLAEWQMPPETMQLLPQETIETYHVLPLGLDGNSLVVAPLDTQDLRASQALEFLASGRGFKLRLVVAPQGQIRKLLKLGAGVGAEVETALAQVAEKKVKKGEEEGLEKEVAGLQEVIKGAPVARMLTTVMRNAVDQNASDIHIEPFGGESRIRYRVDGVLRTVLTLPQTVHPALIARVKVLANLKLDETRVPQDGRITQAFGGRKIDFRISSLPVVDNEKVVMRILDTSVGAPTLENLGYRPEHVAIVKDEIRKAHGLFLVTGPTGSGKSTTLFACLNMLNSEGVNISTLEDPVEYFIPGVNQSQIRPEIGYTFASGLRSLLRQDPNVIMVGEIRDKETGELGIHAALTGHLILSTLHTNDVFGLVPRMIDMGVEPFLLAATLNVGVAQRLARKVCQNCKEPETVDPKTLATITAELSNIPKRYFKEGQDPAKPVFSHGKGCNRCNNSGYIGRVAVAEIFMFTATAQRLVQEGFPLAKVQEEAKRQEMLSLREDALLKALDGLTTVAEVLRLSQETQEDEGAKEGKK</sequence>
<dbReference type="GO" id="GO:0005524">
    <property type="term" value="F:ATP binding"/>
    <property type="evidence" value="ECO:0007669"/>
    <property type="project" value="UniProtKB-KW"/>
</dbReference>
<evidence type="ECO:0000256" key="1">
    <source>
        <dbReference type="ARBA" id="ARBA00006611"/>
    </source>
</evidence>
<organism evidence="6 7">
    <name type="scientific">Candidatus Uhrbacteria bacterium RIFCSPHIGHO2_12_FULL_60_25</name>
    <dbReference type="NCBI Taxonomy" id="1802399"/>
    <lineage>
        <taxon>Bacteria</taxon>
        <taxon>Candidatus Uhriibacteriota</taxon>
    </lineage>
</organism>
<evidence type="ECO:0000256" key="3">
    <source>
        <dbReference type="ARBA" id="ARBA00022840"/>
    </source>
</evidence>
<dbReference type="Pfam" id="PF05157">
    <property type="entry name" value="MshEN"/>
    <property type="match status" value="1"/>
</dbReference>
<dbReference type="Gene3D" id="3.40.50.300">
    <property type="entry name" value="P-loop containing nucleotide triphosphate hydrolases"/>
    <property type="match status" value="1"/>
</dbReference>
<protein>
    <recommendedName>
        <fullName evidence="8">AAA+ ATPase domain-containing protein</fullName>
    </recommendedName>
</protein>
<dbReference type="InterPro" id="IPR037257">
    <property type="entry name" value="T2SS_E_N_sf"/>
</dbReference>
<dbReference type="Proteomes" id="UP000176603">
    <property type="component" value="Unassembled WGS sequence"/>
</dbReference>
<dbReference type="InterPro" id="IPR027417">
    <property type="entry name" value="P-loop_NTPase"/>
</dbReference>
<dbReference type="CDD" id="cd01129">
    <property type="entry name" value="PulE-GspE-like"/>
    <property type="match status" value="1"/>
</dbReference>
<evidence type="ECO:0000259" key="5">
    <source>
        <dbReference type="Pfam" id="PF05157"/>
    </source>
</evidence>
<evidence type="ECO:0000259" key="4">
    <source>
        <dbReference type="Pfam" id="PF00437"/>
    </source>
</evidence>
<comment type="similarity">
    <text evidence="1">Belongs to the GSP E family.</text>
</comment>
<dbReference type="SUPFAM" id="SSF52540">
    <property type="entry name" value="P-loop containing nucleoside triphosphate hydrolases"/>
    <property type="match status" value="1"/>
</dbReference>
<dbReference type="InterPro" id="IPR001482">
    <property type="entry name" value="T2SS/T4SS_dom"/>
</dbReference>
<proteinExistence type="inferred from homology"/>
<accession>A0A1F7ULL8</accession>
<feature type="domain" description="Bacterial type II secretion system protein E" evidence="4">
    <location>
        <begin position="180"/>
        <end position="572"/>
    </location>
</feature>
<dbReference type="GO" id="GO:0016887">
    <property type="term" value="F:ATP hydrolysis activity"/>
    <property type="evidence" value="ECO:0007669"/>
    <property type="project" value="TreeGrafter"/>
</dbReference>
<dbReference type="GO" id="GO:0005886">
    <property type="term" value="C:plasma membrane"/>
    <property type="evidence" value="ECO:0007669"/>
    <property type="project" value="TreeGrafter"/>
</dbReference>
<keyword evidence="2" id="KW-0547">Nucleotide-binding</keyword>
<evidence type="ECO:0000313" key="7">
    <source>
        <dbReference type="Proteomes" id="UP000176603"/>
    </source>
</evidence>
<dbReference type="AlphaFoldDB" id="A0A1F7ULL8"/>
<dbReference type="PANTHER" id="PTHR30258">
    <property type="entry name" value="TYPE II SECRETION SYSTEM PROTEIN GSPE-RELATED"/>
    <property type="match status" value="1"/>
</dbReference>
<dbReference type="EMBL" id="MGEH01000016">
    <property type="protein sequence ID" value="OGL79190.1"/>
    <property type="molecule type" value="Genomic_DNA"/>
</dbReference>
<dbReference type="Gene3D" id="3.30.450.90">
    <property type="match status" value="1"/>
</dbReference>
<dbReference type="PANTHER" id="PTHR30258:SF1">
    <property type="entry name" value="PROTEIN TRANSPORT PROTEIN HOFB HOMOLOG"/>
    <property type="match status" value="1"/>
</dbReference>
<reference evidence="6 7" key="1">
    <citation type="journal article" date="2016" name="Nat. Commun.">
        <title>Thousands of microbial genomes shed light on interconnected biogeochemical processes in an aquifer system.</title>
        <authorList>
            <person name="Anantharaman K."/>
            <person name="Brown C.T."/>
            <person name="Hug L.A."/>
            <person name="Sharon I."/>
            <person name="Castelle C.J."/>
            <person name="Probst A.J."/>
            <person name="Thomas B.C."/>
            <person name="Singh A."/>
            <person name="Wilkins M.J."/>
            <person name="Karaoz U."/>
            <person name="Brodie E.L."/>
            <person name="Williams K.H."/>
            <person name="Hubbard S.S."/>
            <person name="Banfield J.F."/>
        </authorList>
    </citation>
    <scope>NUCLEOTIDE SEQUENCE [LARGE SCALE GENOMIC DNA]</scope>
</reference>
<evidence type="ECO:0000256" key="2">
    <source>
        <dbReference type="ARBA" id="ARBA00022741"/>
    </source>
</evidence>
<gene>
    <name evidence="6" type="ORF">A3E39_04780</name>
</gene>